<dbReference type="PANTHER" id="PTHR30053">
    <property type="entry name" value="ELONGATION FACTOR P"/>
    <property type="match status" value="1"/>
</dbReference>
<dbReference type="InterPro" id="IPR001059">
    <property type="entry name" value="Transl_elong_P/YeiP_cen"/>
</dbReference>
<dbReference type="InterPro" id="IPR008991">
    <property type="entry name" value="Translation_prot_SH3-like_sf"/>
</dbReference>
<feature type="domain" description="Elongation factor P C-terminal" evidence="3">
    <location>
        <begin position="133"/>
        <end position="182"/>
    </location>
</feature>
<dbReference type="SUPFAM" id="SSF50249">
    <property type="entry name" value="Nucleic acid-binding proteins"/>
    <property type="match status" value="2"/>
</dbReference>
<feature type="domain" description="Translation elongation factor P/YeiP central" evidence="4">
    <location>
        <begin position="71"/>
        <end position="125"/>
    </location>
</feature>
<comment type="similarity">
    <text evidence="1">Belongs to the elongation factor P family.</text>
</comment>
<dbReference type="STRING" id="768700.MSU_0724"/>
<dbReference type="SMART" id="SM00841">
    <property type="entry name" value="Elong-fact-P_C"/>
    <property type="match status" value="1"/>
</dbReference>
<accession>F0QRX9</accession>
<keyword evidence="5" id="KW-0648">Protein biosynthesis</keyword>
<name>F0QRX9_MYCSL</name>
<dbReference type="Pfam" id="PF09285">
    <property type="entry name" value="Elong-fact-P_C"/>
    <property type="match status" value="1"/>
</dbReference>
<dbReference type="InterPro" id="IPR014722">
    <property type="entry name" value="Rib_uL2_dom2"/>
</dbReference>
<dbReference type="PANTHER" id="PTHR30053:SF12">
    <property type="entry name" value="ELONGATION FACTOR P (EF-P) FAMILY PROTEIN"/>
    <property type="match status" value="1"/>
</dbReference>
<reference evidence="5 6" key="1">
    <citation type="journal article" date="2011" name="J. Bacteriol.">
        <title>Complete genome sequences of two hemotropic Mycoplasmas, Mycoplasma haemofelis strain Ohio2 and Mycoplasma suis strain Illinois.</title>
        <authorList>
            <person name="Messick J.B."/>
            <person name="Santos A.P."/>
            <person name="Guimaraes A.M."/>
        </authorList>
    </citation>
    <scope>NUCLEOTIDE SEQUENCE [LARGE SCALE GENOMIC DNA]</scope>
    <source>
        <strain evidence="5 6">Illinois</strain>
    </source>
</reference>
<dbReference type="GO" id="GO:0005737">
    <property type="term" value="C:cytoplasm"/>
    <property type="evidence" value="ECO:0007669"/>
    <property type="project" value="InterPro"/>
</dbReference>
<dbReference type="Pfam" id="PF08207">
    <property type="entry name" value="EFP_N"/>
    <property type="match status" value="1"/>
</dbReference>
<evidence type="ECO:0000313" key="6">
    <source>
        <dbReference type="Proteomes" id="UP000007484"/>
    </source>
</evidence>
<evidence type="ECO:0000259" key="4">
    <source>
        <dbReference type="SMART" id="SM01185"/>
    </source>
</evidence>
<dbReference type="GO" id="GO:0003746">
    <property type="term" value="F:translation elongation factor activity"/>
    <property type="evidence" value="ECO:0007669"/>
    <property type="project" value="UniProtKB-KW"/>
</dbReference>
<dbReference type="RefSeq" id="WP_013609371.1">
    <property type="nucleotide sequence ID" value="NC_015155.1"/>
</dbReference>
<dbReference type="Gene3D" id="2.30.30.30">
    <property type="match status" value="1"/>
</dbReference>
<proteinExistence type="inferred from homology"/>
<keyword evidence="5" id="KW-0251">Elongation factor</keyword>
<dbReference type="SUPFAM" id="SSF50104">
    <property type="entry name" value="Translation proteins SH3-like domain"/>
    <property type="match status" value="1"/>
</dbReference>
<dbReference type="InterPro" id="IPR015365">
    <property type="entry name" value="Elong-fact-P_C"/>
</dbReference>
<dbReference type="Gene3D" id="2.40.50.140">
    <property type="entry name" value="Nucleic acid-binding proteins"/>
    <property type="match status" value="2"/>
</dbReference>
<evidence type="ECO:0000259" key="3">
    <source>
        <dbReference type="SMART" id="SM00841"/>
    </source>
</evidence>
<dbReference type="Proteomes" id="UP000007484">
    <property type="component" value="Chromosome"/>
</dbReference>
<evidence type="ECO:0000256" key="1">
    <source>
        <dbReference type="ARBA" id="ARBA00009479"/>
    </source>
</evidence>
<keyword evidence="6" id="KW-1185">Reference proteome</keyword>
<dbReference type="InterPro" id="IPR013185">
    <property type="entry name" value="Transl_elong_KOW-like"/>
</dbReference>
<gene>
    <name evidence="5" type="primary">efp</name>
    <name evidence="5" type="ordered locus">MSU_0724</name>
</gene>
<dbReference type="SMART" id="SM01185">
    <property type="entry name" value="EFP"/>
    <property type="match status" value="1"/>
</dbReference>
<protein>
    <submittedName>
        <fullName evidence="5">Translation elongation factor P</fullName>
    </submittedName>
</protein>
<evidence type="ECO:0000313" key="5">
    <source>
        <dbReference type="EMBL" id="ADX98249.1"/>
    </source>
</evidence>
<sequence>MSSDRILEARELRAGQTVLWKGVPHLVLDHSFNKTAMRGGLVKCKLKNLYTKSIVTEELSNQRLEKAILSKREAIFTHREGQNSKFCDTETYEEYSLLSSDYPEITVFLEEGCSLQLVWFEDKLIDFVLPEKVKLTIEELVPVNSEVQKAIFKTGFECLVPLFCKTGEGVWISTSNGKYHSK</sequence>
<evidence type="ECO:0000256" key="2">
    <source>
        <dbReference type="ARBA" id="ARBA00025469"/>
    </source>
</evidence>
<dbReference type="PIRSF" id="PIRSF005901">
    <property type="entry name" value="EF-P"/>
    <property type="match status" value="1"/>
</dbReference>
<dbReference type="InterPro" id="IPR012340">
    <property type="entry name" value="NA-bd_OB-fold"/>
</dbReference>
<dbReference type="KEGG" id="mss:MSU_0724"/>
<dbReference type="EMBL" id="CP002525">
    <property type="protein sequence ID" value="ADX98249.1"/>
    <property type="molecule type" value="Genomic_DNA"/>
</dbReference>
<dbReference type="InterPro" id="IPR020599">
    <property type="entry name" value="Transl_elong_fac_P/YeiP"/>
</dbReference>
<dbReference type="AlphaFoldDB" id="F0QRX9"/>
<dbReference type="GO" id="GO:0043043">
    <property type="term" value="P:peptide biosynthetic process"/>
    <property type="evidence" value="ECO:0007669"/>
    <property type="project" value="InterPro"/>
</dbReference>
<dbReference type="HOGENOM" id="CLU_074944_2_1_14"/>
<comment type="function">
    <text evidence="2">Involved in peptide bond synthesis. Stimulates efficient translation and peptide-bond synthesis on native or reconstituted 70S ribosomes in vitro. Probably functions indirectly by altering the affinity of the ribosome for aminoacyl-tRNA, thus increasing their reactivity as acceptors for peptidyl transferase.</text>
</comment>
<organism evidence="5 6">
    <name type="scientific">Mycoplasma suis (strain Illinois)</name>
    <dbReference type="NCBI Taxonomy" id="768700"/>
    <lineage>
        <taxon>Bacteria</taxon>
        <taxon>Bacillati</taxon>
        <taxon>Mycoplasmatota</taxon>
        <taxon>Mollicutes</taxon>
        <taxon>Mycoplasmataceae</taxon>
        <taxon>Mycoplasma</taxon>
    </lineage>
</organism>